<keyword evidence="2" id="KW-0238">DNA-binding</keyword>
<dbReference type="Proteomes" id="UP000219612">
    <property type="component" value="Unassembled WGS sequence"/>
</dbReference>
<dbReference type="GO" id="GO:0003677">
    <property type="term" value="F:DNA binding"/>
    <property type="evidence" value="ECO:0007669"/>
    <property type="project" value="UniProtKB-KW"/>
</dbReference>
<dbReference type="RefSeq" id="WP_097319179.1">
    <property type="nucleotide sequence ID" value="NZ_OBDY01000002.1"/>
</dbReference>
<reference evidence="5 6" key="1">
    <citation type="submission" date="2017-09" db="EMBL/GenBank/DDBJ databases">
        <authorList>
            <person name="Ehlers B."/>
            <person name="Leendertz F.H."/>
        </authorList>
    </citation>
    <scope>NUCLEOTIDE SEQUENCE [LARGE SCALE GENOMIC DNA]</scope>
    <source>
        <strain evidence="5 6">CGMCC 4.6857</strain>
    </source>
</reference>
<sequence>MAEIIGRTAEMALIEELLRTGGTLAVTGDRGAGKSRLLTAAEDLALQGGRHRVVRLRGPAEPPALIRRILLAVRHDLPGLESDDARAALAFLELAAGPVASDPVRMTRAVLAELDRRYPLLITVDDAGSPAVVLNGVVRALLLATPAPVAGLPTLALSPLGPRDSHRLMETRPQPPTGRARAAIARRAGGNPAALLELDGGDGPIRPAFAAQIADLPEPTRRLLLHLAAATAPVLGAPLVGAPVDARAVAAAAGVADPAWPAGLVVRQGSTVDFVHPLAADAAYQTATAHQRAQAHRALARHLPGPSAMHLGAATFGPDEVVAAGWESAAGVFRSRDELVEAAIAMERAAERSCCSEDAARRLARAAADTARLGAADWTAELNAAVRRLTADPELAAPAEFTVAVALSRAGRQHDAHGIIAAARRAGRRTSVAMTRLAASIAAISGHEEHRRSLAGMLAEVAPEIDPADVALMRLISDPADRTGRDLCEITRPPGPGDDRRTLAVVGTIAALEDRSRLAVDLLSAVLELNPAAGRSNTALGAAGEMDTALGDVGETNPGLVAALIDTGQLDRAEQVAGTVDVAGLPVLRAALEALRAQVRAVRGDGAETMRLVRDAWARIDVEQHRAIHVRLLRAAGLAAMTGGDHDDAYRYLRSMFDREGRPLEPFLAVRGIADLVSAAVRSGHRDEVQPILDGVRAWSRAVPGVRLRLLLHRADALMAEAEESFRRAVEDEAAGEWPFELAMAQLHYGEWLRRARRPRDARAQLSAAATAFEELGAVRLAEYAARELQATGPTARPGVLTPQEQQVAELAARGLRNREIAEQLFISVRTVGAHLNSIYPKLGISGRHHLAAALNAA</sequence>
<accession>A0A285GR19</accession>
<dbReference type="PROSITE" id="PS00622">
    <property type="entry name" value="HTH_LUXR_1"/>
    <property type="match status" value="1"/>
</dbReference>
<protein>
    <submittedName>
        <fullName evidence="5">Regulatory protein, luxR family</fullName>
    </submittedName>
</protein>
<dbReference type="EMBL" id="OBDY01000002">
    <property type="protein sequence ID" value="SNY26009.1"/>
    <property type="molecule type" value="Genomic_DNA"/>
</dbReference>
<dbReference type="InterPro" id="IPR000792">
    <property type="entry name" value="Tscrpt_reg_LuxR_C"/>
</dbReference>
<dbReference type="Gene3D" id="1.10.10.10">
    <property type="entry name" value="Winged helix-like DNA-binding domain superfamily/Winged helix DNA-binding domain"/>
    <property type="match status" value="1"/>
</dbReference>
<proteinExistence type="predicted"/>
<dbReference type="SUPFAM" id="SSF46894">
    <property type="entry name" value="C-terminal effector domain of the bipartite response regulators"/>
    <property type="match status" value="1"/>
</dbReference>
<keyword evidence="6" id="KW-1185">Reference proteome</keyword>
<dbReference type="PANTHER" id="PTHR44688:SF16">
    <property type="entry name" value="DNA-BINDING TRANSCRIPTIONAL ACTIVATOR DEVR_DOSR"/>
    <property type="match status" value="1"/>
</dbReference>
<dbReference type="AlphaFoldDB" id="A0A285GR19"/>
<gene>
    <name evidence="5" type="ORF">SAMN05421748_102446</name>
</gene>
<organism evidence="5 6">
    <name type="scientific">Paractinoplanes atraurantiacus</name>
    <dbReference type="NCBI Taxonomy" id="1036182"/>
    <lineage>
        <taxon>Bacteria</taxon>
        <taxon>Bacillati</taxon>
        <taxon>Actinomycetota</taxon>
        <taxon>Actinomycetes</taxon>
        <taxon>Micromonosporales</taxon>
        <taxon>Micromonosporaceae</taxon>
        <taxon>Paractinoplanes</taxon>
    </lineage>
</organism>
<dbReference type="PROSITE" id="PS50043">
    <property type="entry name" value="HTH_LUXR_2"/>
    <property type="match status" value="1"/>
</dbReference>
<dbReference type="CDD" id="cd06170">
    <property type="entry name" value="LuxR_C_like"/>
    <property type="match status" value="1"/>
</dbReference>
<evidence type="ECO:0000256" key="1">
    <source>
        <dbReference type="ARBA" id="ARBA00023015"/>
    </source>
</evidence>
<dbReference type="OrthoDB" id="3275170at2"/>
<dbReference type="GO" id="GO:0006355">
    <property type="term" value="P:regulation of DNA-templated transcription"/>
    <property type="evidence" value="ECO:0007669"/>
    <property type="project" value="InterPro"/>
</dbReference>
<keyword evidence="3" id="KW-0804">Transcription</keyword>
<keyword evidence="1" id="KW-0805">Transcription regulation</keyword>
<dbReference type="InterPro" id="IPR016032">
    <property type="entry name" value="Sig_transdc_resp-reg_C-effctor"/>
</dbReference>
<feature type="domain" description="HTH luxR-type" evidence="4">
    <location>
        <begin position="794"/>
        <end position="858"/>
    </location>
</feature>
<evidence type="ECO:0000259" key="4">
    <source>
        <dbReference type="PROSITE" id="PS50043"/>
    </source>
</evidence>
<dbReference type="Pfam" id="PF00196">
    <property type="entry name" value="GerE"/>
    <property type="match status" value="1"/>
</dbReference>
<dbReference type="SMART" id="SM00421">
    <property type="entry name" value="HTH_LUXR"/>
    <property type="match status" value="1"/>
</dbReference>
<evidence type="ECO:0000256" key="3">
    <source>
        <dbReference type="ARBA" id="ARBA00023163"/>
    </source>
</evidence>
<dbReference type="PANTHER" id="PTHR44688">
    <property type="entry name" value="DNA-BINDING TRANSCRIPTIONAL ACTIVATOR DEVR_DOSR"/>
    <property type="match status" value="1"/>
</dbReference>
<evidence type="ECO:0000256" key="2">
    <source>
        <dbReference type="ARBA" id="ARBA00023125"/>
    </source>
</evidence>
<evidence type="ECO:0000313" key="5">
    <source>
        <dbReference type="EMBL" id="SNY26009.1"/>
    </source>
</evidence>
<evidence type="ECO:0000313" key="6">
    <source>
        <dbReference type="Proteomes" id="UP000219612"/>
    </source>
</evidence>
<dbReference type="PRINTS" id="PR00038">
    <property type="entry name" value="HTHLUXR"/>
</dbReference>
<dbReference type="InterPro" id="IPR036388">
    <property type="entry name" value="WH-like_DNA-bd_sf"/>
</dbReference>
<name>A0A285GR19_9ACTN</name>